<name>A0A4Z0R5C4_9FIRM</name>
<dbReference type="Pfam" id="PF02649">
    <property type="entry name" value="GCHY-1"/>
    <property type="match status" value="1"/>
</dbReference>
<dbReference type="GO" id="GO:0003934">
    <property type="term" value="F:GTP cyclohydrolase I activity"/>
    <property type="evidence" value="ECO:0007669"/>
    <property type="project" value="UniProtKB-UniRule"/>
</dbReference>
<comment type="similarity">
    <text evidence="2">Belongs to the GTP cyclohydrolase IV family.</text>
</comment>
<sequence length="266" mass="30431">MIDVQGCADERGISIQKVGVKEIYLPFLIQTKNGDYQTVSANIQLTVDLSMENKGTHMSRFIEVLNEWRQKTFSNKELESLLENVLERLDASSAHMDIHFKYFIEKTAPVSLIKSVVDYDCTFSGVLSKENGFEFTLGVVVPFTALCPCSKEISRFGAHNQRGVMRMKLQQSRAEESLCLEDVVELMEAQGSSQIYSVLKREDEKYVTEKAYENPKFVEDVIRDLILAMRALDGVTWFEIECENFESIHNHSAYAYHNEAITNLDR</sequence>
<dbReference type="UniPathway" id="UPA00848">
    <property type="reaction ID" value="UER00151"/>
</dbReference>
<dbReference type="PANTHER" id="PTHR36445:SF1">
    <property type="entry name" value="GTP CYCLOHYDROLASE MPTA"/>
    <property type="match status" value="1"/>
</dbReference>
<dbReference type="EC" id="3.5.4.16" evidence="2"/>
<evidence type="ECO:0000256" key="2">
    <source>
        <dbReference type="HAMAP-Rule" id="MF_01527"/>
    </source>
</evidence>
<keyword evidence="1 2" id="KW-0378">Hydrolase</keyword>
<feature type="site" description="May be catalytically important" evidence="2">
    <location>
        <position position="147"/>
    </location>
</feature>
<proteinExistence type="inferred from homology"/>
<keyword evidence="4" id="KW-1185">Reference proteome</keyword>
<dbReference type="GO" id="GO:0046654">
    <property type="term" value="P:tetrahydrofolate biosynthetic process"/>
    <property type="evidence" value="ECO:0007669"/>
    <property type="project" value="UniProtKB-UniRule"/>
</dbReference>
<dbReference type="HAMAP" id="MF_01527_B">
    <property type="entry name" value="GTP_cyclohydrol_B"/>
    <property type="match status" value="1"/>
</dbReference>
<dbReference type="Proteomes" id="UP000298460">
    <property type="component" value="Unassembled WGS sequence"/>
</dbReference>
<comment type="caution">
    <text evidence="3">The sequence shown here is derived from an EMBL/GenBank/DDBJ whole genome shotgun (WGS) entry which is preliminary data.</text>
</comment>
<accession>A0A4Z0R5C4</accession>
<evidence type="ECO:0000256" key="1">
    <source>
        <dbReference type="ARBA" id="ARBA00022801"/>
    </source>
</evidence>
<evidence type="ECO:0000313" key="4">
    <source>
        <dbReference type="Proteomes" id="UP000298460"/>
    </source>
</evidence>
<dbReference type="EMBL" id="SPQQ01000005">
    <property type="protein sequence ID" value="TGE37207.1"/>
    <property type="molecule type" value="Genomic_DNA"/>
</dbReference>
<comment type="pathway">
    <text evidence="2">Cofactor biosynthesis; 7,8-dihydroneopterin triphosphate biosynthesis; 7,8-dihydroneopterin triphosphate from GTP: step 1/1.</text>
</comment>
<dbReference type="InterPro" id="IPR022838">
    <property type="entry name" value="GTP_cyclohydrolase_FolE2"/>
</dbReference>
<organism evidence="3 4">
    <name type="scientific">Desulfosporosinus fructosivorans</name>
    <dbReference type="NCBI Taxonomy" id="2018669"/>
    <lineage>
        <taxon>Bacteria</taxon>
        <taxon>Bacillati</taxon>
        <taxon>Bacillota</taxon>
        <taxon>Clostridia</taxon>
        <taxon>Eubacteriales</taxon>
        <taxon>Desulfitobacteriaceae</taxon>
        <taxon>Desulfosporosinus</taxon>
    </lineage>
</organism>
<dbReference type="NCBIfam" id="NF010200">
    <property type="entry name" value="PRK13674.1-1"/>
    <property type="match status" value="1"/>
</dbReference>
<gene>
    <name evidence="2" type="primary">folE2</name>
    <name evidence="3" type="ORF">E4K67_15155</name>
</gene>
<dbReference type="PANTHER" id="PTHR36445">
    <property type="entry name" value="GTP CYCLOHYDROLASE MPTA"/>
    <property type="match status" value="1"/>
</dbReference>
<dbReference type="RefSeq" id="WP_135548160.1">
    <property type="nucleotide sequence ID" value="NZ_SPQQ01000005.1"/>
</dbReference>
<reference evidence="3 4" key="1">
    <citation type="submission" date="2019-03" db="EMBL/GenBank/DDBJ databases">
        <title>Draft Genome Sequence of Desulfosporosinus fructosivorans Strain 63.6F, Isolated from Marine Sediment in the Baltic Sea.</title>
        <authorList>
            <person name="Hausmann B."/>
            <person name="Vandieken V."/>
            <person name="Pjevac P."/>
            <person name="Schreck K."/>
            <person name="Herbold C.W."/>
            <person name="Loy A."/>
        </authorList>
    </citation>
    <scope>NUCLEOTIDE SEQUENCE [LARGE SCALE GENOMIC DNA]</scope>
    <source>
        <strain evidence="3 4">63.6F</strain>
    </source>
</reference>
<dbReference type="OrthoDB" id="9774824at2"/>
<dbReference type="AlphaFoldDB" id="A0A4Z0R5C4"/>
<protein>
    <recommendedName>
        <fullName evidence="2">GTP cyclohydrolase FolE2</fullName>
        <ecNumber evidence="2">3.5.4.16</ecNumber>
    </recommendedName>
</protein>
<comment type="catalytic activity">
    <reaction evidence="2">
        <text>GTP + H2O = 7,8-dihydroneopterin 3'-triphosphate + formate + H(+)</text>
        <dbReference type="Rhea" id="RHEA:17473"/>
        <dbReference type="ChEBI" id="CHEBI:15377"/>
        <dbReference type="ChEBI" id="CHEBI:15378"/>
        <dbReference type="ChEBI" id="CHEBI:15740"/>
        <dbReference type="ChEBI" id="CHEBI:37565"/>
        <dbReference type="ChEBI" id="CHEBI:58462"/>
        <dbReference type="EC" id="3.5.4.16"/>
    </reaction>
</comment>
<comment type="function">
    <text evidence="2">Converts GTP to 7,8-dihydroneopterin triphosphate.</text>
</comment>
<dbReference type="Gene3D" id="3.10.270.10">
    <property type="entry name" value="Urate Oxidase"/>
    <property type="match status" value="1"/>
</dbReference>
<evidence type="ECO:0000313" key="3">
    <source>
        <dbReference type="EMBL" id="TGE37207.1"/>
    </source>
</evidence>
<dbReference type="InterPro" id="IPR003801">
    <property type="entry name" value="GTP_cyclohydrolase_FolE2/MptA"/>
</dbReference>